<feature type="domain" description="SRCR" evidence="6">
    <location>
        <begin position="572"/>
        <end position="672"/>
    </location>
</feature>
<evidence type="ECO:0000259" key="6">
    <source>
        <dbReference type="PROSITE" id="PS50287"/>
    </source>
</evidence>
<feature type="disulfide bond" evidence="5">
    <location>
        <begin position="319"/>
        <end position="329"/>
    </location>
</feature>
<dbReference type="SMART" id="SM00202">
    <property type="entry name" value="SR"/>
    <property type="match status" value="6"/>
</dbReference>
<dbReference type="InterPro" id="IPR036772">
    <property type="entry name" value="SRCR-like_dom_sf"/>
</dbReference>
<feature type="disulfide bond" evidence="5">
    <location>
        <begin position="494"/>
        <end position="558"/>
    </location>
</feature>
<dbReference type="SUPFAM" id="SSF56487">
    <property type="entry name" value="SRCR-like"/>
    <property type="match status" value="6"/>
</dbReference>
<dbReference type="InterPro" id="IPR050912">
    <property type="entry name" value="LOX-like_protein"/>
</dbReference>
<evidence type="ECO:0000313" key="8">
    <source>
        <dbReference type="Proteomes" id="UP000007110"/>
    </source>
</evidence>
<feature type="domain" description="SRCR" evidence="6">
    <location>
        <begin position="147"/>
        <end position="247"/>
    </location>
</feature>
<dbReference type="PRINTS" id="PR00258">
    <property type="entry name" value="SPERACTRCPTR"/>
</dbReference>
<keyword evidence="8" id="KW-1185">Reference proteome</keyword>
<feature type="disulfide bond" evidence="5">
    <location>
        <begin position="288"/>
        <end position="349"/>
    </location>
</feature>
<dbReference type="FunFam" id="3.10.250.10:FF:000006">
    <property type="entry name" value="neurotrypsin isoform X2"/>
    <property type="match status" value="2"/>
</dbReference>
<feature type="disulfide bond" evidence="5">
    <location>
        <begin position="610"/>
        <end position="671"/>
    </location>
</feature>
<keyword evidence="2" id="KW-0677">Repeat</keyword>
<dbReference type="OMA" id="GTICHSH"/>
<proteinExistence type="predicted"/>
<name>A0A7M7PGP8_STRPU</name>
<feature type="disulfide bond" evidence="5">
    <location>
        <begin position="597"/>
        <end position="661"/>
    </location>
</feature>
<dbReference type="InParanoid" id="A0A7M7PGP8"/>
<evidence type="ECO:0000256" key="4">
    <source>
        <dbReference type="ARBA" id="ARBA00023180"/>
    </source>
</evidence>
<dbReference type="Proteomes" id="UP000007110">
    <property type="component" value="Unassembled WGS sequence"/>
</dbReference>
<reference evidence="7" key="2">
    <citation type="submission" date="2021-01" db="UniProtKB">
        <authorList>
            <consortium name="EnsemblMetazoa"/>
        </authorList>
    </citation>
    <scope>IDENTIFICATION</scope>
</reference>
<feature type="domain" description="SRCR" evidence="6">
    <location>
        <begin position="469"/>
        <end position="569"/>
    </location>
</feature>
<dbReference type="GeneID" id="753661"/>
<feature type="domain" description="SRCR" evidence="6">
    <location>
        <begin position="250"/>
        <end position="350"/>
    </location>
</feature>
<dbReference type="RefSeq" id="XP_030851605.1">
    <property type="nucleotide sequence ID" value="XM_030995745.1"/>
</dbReference>
<feature type="disulfide bond" evidence="5">
    <location>
        <begin position="428"/>
        <end position="438"/>
    </location>
</feature>
<feature type="disulfide bond" evidence="5">
    <location>
        <begin position="106"/>
        <end position="116"/>
    </location>
</feature>
<dbReference type="PANTHER" id="PTHR45817">
    <property type="entry name" value="LYSYL OXIDASE-LIKE-RELATED"/>
    <property type="match status" value="1"/>
</dbReference>
<dbReference type="Gene3D" id="3.10.250.10">
    <property type="entry name" value="SRCR-like domain"/>
    <property type="match status" value="6"/>
</dbReference>
<dbReference type="PROSITE" id="PS00420">
    <property type="entry name" value="SRCR_1"/>
    <property type="match status" value="5"/>
</dbReference>
<feature type="disulfide bond" evidence="5">
    <location>
        <begin position="216"/>
        <end position="226"/>
    </location>
</feature>
<dbReference type="InterPro" id="IPR001190">
    <property type="entry name" value="SRCR"/>
</dbReference>
<evidence type="ECO:0000256" key="1">
    <source>
        <dbReference type="ARBA" id="ARBA00022729"/>
    </source>
</evidence>
<feature type="disulfide bond" evidence="5">
    <location>
        <begin position="275"/>
        <end position="339"/>
    </location>
</feature>
<dbReference type="KEGG" id="spu:753661"/>
<feature type="disulfide bond" evidence="5">
    <location>
        <begin position="62"/>
        <end position="126"/>
    </location>
</feature>
<keyword evidence="4" id="KW-0325">Glycoprotein</keyword>
<feature type="domain" description="SRCR" evidence="6">
    <location>
        <begin position="360"/>
        <end position="459"/>
    </location>
</feature>
<feature type="disulfide bond" evidence="5">
    <location>
        <begin position="172"/>
        <end position="236"/>
    </location>
</feature>
<dbReference type="FunFam" id="3.10.250.10:FF:000011">
    <property type="entry name" value="Scavenger receptor class A member 5"/>
    <property type="match status" value="1"/>
</dbReference>
<evidence type="ECO:0000313" key="7">
    <source>
        <dbReference type="EnsemblMetazoa" id="XP_030851605"/>
    </source>
</evidence>
<dbReference type="PROSITE" id="PS50287">
    <property type="entry name" value="SRCR_2"/>
    <property type="match status" value="6"/>
</dbReference>
<dbReference type="AlphaFoldDB" id="A0A7M7PGP8"/>
<feature type="disulfide bond" evidence="5">
    <location>
        <begin position="641"/>
        <end position="651"/>
    </location>
</feature>
<feature type="disulfide bond" evidence="5">
    <location>
        <begin position="185"/>
        <end position="246"/>
    </location>
</feature>
<dbReference type="Pfam" id="PF00530">
    <property type="entry name" value="SRCR"/>
    <property type="match status" value="6"/>
</dbReference>
<feature type="disulfide bond" evidence="5">
    <location>
        <begin position="538"/>
        <end position="548"/>
    </location>
</feature>
<protein>
    <recommendedName>
        <fullName evidence="6">SRCR domain-containing protein</fullName>
    </recommendedName>
</protein>
<comment type="caution">
    <text evidence="5">Lacks conserved residue(s) required for the propagation of feature annotation.</text>
</comment>
<dbReference type="FunFam" id="3.10.250.10:FF:000009">
    <property type="entry name" value="WC1"/>
    <property type="match status" value="2"/>
</dbReference>
<feature type="disulfide bond" evidence="5">
    <location>
        <begin position="75"/>
        <end position="136"/>
    </location>
</feature>
<dbReference type="FunFam" id="3.10.250.10:FF:000001">
    <property type="entry name" value="Lysyl oxidase 4 isoform X1"/>
    <property type="match status" value="1"/>
</dbReference>
<feature type="disulfide bond" evidence="5">
    <location>
        <begin position="507"/>
        <end position="568"/>
    </location>
</feature>
<keyword evidence="3 5" id="KW-1015">Disulfide bond</keyword>
<evidence type="ECO:0000256" key="3">
    <source>
        <dbReference type="ARBA" id="ARBA00023157"/>
    </source>
</evidence>
<keyword evidence="1" id="KW-0732">Signal</keyword>
<dbReference type="OrthoDB" id="536948at2759"/>
<accession>A0A7M7PGP8</accession>
<sequence length="782" mass="84396">MQLAHYFLPGERPCGQLKAFRSSLYSFASAVAELQGVRLVSGSNDAEGRVEIKHEGSWGTICDGGWDPRDAMVVCRMLGFDRALGAPRSARYGQGSGRILLKYVNCEGTEDNLADCAHAGIGRFSCTHTSDAGAICYSGTHPNPFQVRLVGGSNDAEGRVEVMHEGSWGTVCDTWWDLRDARVVCRMLGFDGAVDAPGSAWFGQSSGRILLKYVNCDGTEDNLADCAHSGIGRYSCSHTRDAGAICYSGIRLVGGSNDAEGRVEVMHDGSWGTICHSHWDLRDARVVCRMMGFDGALDARGSARFGQGSGRIILDDVGCEGTEVNVADCAHLGIRVHKCGHDEDAGATCYNGAHPNPFGIRLVGGSSSAKGRVEVLYDGSWGTICDSGWDLRDARVVCRMLGFDGALDATTYARFGQGSWDILNLVGCDGKKDNLADCAYLGIGVNYCRHGKDAGAICYLGAHPNTVGVRLVGGSNSYEGRVEIRYNGTWGTVCNDGWDLQDAKVVCRMLRFVDASTAPGLAQFGEGSDKILLSHVGCDGTEDNLADCAHLGFGVHNCQHNEDAGVRCLLEARLVDGADEYEGRVEIQHEGSWGTVCDDLWDLDDAMVVCRQLGFDGALAALPQARFGQGSGDIFLDGVQCNGTETSLKDCKHKGIGVHDCGHKEDASVSCIHAAHLDLNTPPRLPDRQVTGVLHHDCELNIAADDDDKGDLNLSQFKKEERNINMDIDNVYETPDNEKDLDPDDYILPTRESLSDEYIDMTTVYQTPSVGKDEDIDGYFLP</sequence>
<reference evidence="8" key="1">
    <citation type="submission" date="2015-02" db="EMBL/GenBank/DDBJ databases">
        <title>Genome sequencing for Strongylocentrotus purpuratus.</title>
        <authorList>
            <person name="Murali S."/>
            <person name="Liu Y."/>
            <person name="Vee V."/>
            <person name="English A."/>
            <person name="Wang M."/>
            <person name="Skinner E."/>
            <person name="Han Y."/>
            <person name="Muzny D.M."/>
            <person name="Worley K.C."/>
            <person name="Gibbs R.A."/>
        </authorList>
    </citation>
    <scope>NUCLEOTIDE SEQUENCE</scope>
</reference>
<dbReference type="EnsemblMetazoa" id="XM_030995745">
    <property type="protein sequence ID" value="XP_030851605"/>
    <property type="gene ID" value="LOC753661"/>
</dbReference>
<feature type="domain" description="SRCR" evidence="6">
    <location>
        <begin position="37"/>
        <end position="137"/>
    </location>
</feature>
<dbReference type="PANTHER" id="PTHR45817:SF9">
    <property type="entry name" value="SRCR DOMAIN-CONTAINING PROTEIN"/>
    <property type="match status" value="1"/>
</dbReference>
<evidence type="ECO:0000256" key="2">
    <source>
        <dbReference type="ARBA" id="ARBA00022737"/>
    </source>
</evidence>
<evidence type="ECO:0000256" key="5">
    <source>
        <dbReference type="PROSITE-ProRule" id="PRU00196"/>
    </source>
</evidence>
<organism evidence="7 8">
    <name type="scientific">Strongylocentrotus purpuratus</name>
    <name type="common">Purple sea urchin</name>
    <dbReference type="NCBI Taxonomy" id="7668"/>
    <lineage>
        <taxon>Eukaryota</taxon>
        <taxon>Metazoa</taxon>
        <taxon>Echinodermata</taxon>
        <taxon>Eleutherozoa</taxon>
        <taxon>Echinozoa</taxon>
        <taxon>Echinoidea</taxon>
        <taxon>Euechinoidea</taxon>
        <taxon>Echinacea</taxon>
        <taxon>Camarodonta</taxon>
        <taxon>Echinidea</taxon>
        <taxon>Strongylocentrotidae</taxon>
        <taxon>Strongylocentrotus</taxon>
    </lineage>
</organism>
<dbReference type="GO" id="GO:0016020">
    <property type="term" value="C:membrane"/>
    <property type="evidence" value="ECO:0007669"/>
    <property type="project" value="InterPro"/>
</dbReference>